<dbReference type="Pfam" id="PF00646">
    <property type="entry name" value="F-box"/>
    <property type="match status" value="1"/>
</dbReference>
<proteinExistence type="predicted"/>
<evidence type="ECO:0000313" key="3">
    <source>
        <dbReference type="Proteomes" id="UP001147747"/>
    </source>
</evidence>
<dbReference type="SUPFAM" id="SSF81383">
    <property type="entry name" value="F-box domain"/>
    <property type="match status" value="1"/>
</dbReference>
<dbReference type="SMART" id="SM00256">
    <property type="entry name" value="FBOX"/>
    <property type="match status" value="1"/>
</dbReference>
<dbReference type="OrthoDB" id="5295250at2759"/>
<protein>
    <recommendedName>
        <fullName evidence="1">F-box domain-containing protein</fullName>
    </recommendedName>
</protein>
<accession>A0A9W9WAT8</accession>
<dbReference type="EMBL" id="JAPZBU010000003">
    <property type="protein sequence ID" value="KAJ5413918.1"/>
    <property type="molecule type" value="Genomic_DNA"/>
</dbReference>
<comment type="caution">
    <text evidence="2">The sequence shown here is derived from an EMBL/GenBank/DDBJ whole genome shotgun (WGS) entry which is preliminary data.</text>
</comment>
<dbReference type="CDD" id="cd09917">
    <property type="entry name" value="F-box_SF"/>
    <property type="match status" value="1"/>
</dbReference>
<keyword evidence="3" id="KW-1185">Reference proteome</keyword>
<dbReference type="Gene3D" id="1.20.1280.50">
    <property type="match status" value="1"/>
</dbReference>
<dbReference type="InterPro" id="IPR011044">
    <property type="entry name" value="Quino_amine_DH_bsu"/>
</dbReference>
<dbReference type="Proteomes" id="UP001147747">
    <property type="component" value="Unassembled WGS sequence"/>
</dbReference>
<gene>
    <name evidence="2" type="ORF">N7509_000545</name>
</gene>
<dbReference type="AlphaFoldDB" id="A0A9W9WAT8"/>
<sequence length="552" mass="63892">MDRDPLSPLLDQALSSKRRAAILDNILDSLTHHEIRRVRARLQNEHFLFDIIGNLPMEIVLLIFKKLPLVDMLRLQRVSSTWKALLSSRDMHSAILLARGLVCDDTQDTVAFIKKRDRIEQGKFVSEIAFTPPHIGILQWCMAADYSEGHFAWIDYTEFTLNVLNLWTGQLSQFVTEDRQTFSHIKVSNAIVVALVRRTCHVWNIETHEYTNFQLPHSGWEGRLLVHGTNVMFIGPNDSSGKAVLIHWSFGSRIARTIPWKDTSNIRVLILDPDEEKFIVFHIKDLPSSPSDPSLTTSSIPNVEAHLETFALGDRDRGGVFRSTSDQIKRLFLRRDSTVRIYPFRCETYPGQINFNVEEEDFNDELDPDDPEADQEEFNYRQYHTWASQRFFSIESDQQIVFHRAHTMRPILPSREEFTFISPSPGILYFAESQKQWGGYANRVMILHAFKSECNLVRDYKTHCELKKGCGARIYGDGDFVVFVKDDEMSIHSFNKRAIWNPSQIAWPEEILNLSLPEKSSDFWALVGGSSCAATYWRRWGFSDHVYKIWKV</sequence>
<dbReference type="PROSITE" id="PS50181">
    <property type="entry name" value="FBOX"/>
    <property type="match status" value="1"/>
</dbReference>
<name>A0A9W9WAT8_9EURO</name>
<dbReference type="InterPro" id="IPR001810">
    <property type="entry name" value="F-box_dom"/>
</dbReference>
<dbReference type="InterPro" id="IPR036047">
    <property type="entry name" value="F-box-like_dom_sf"/>
</dbReference>
<reference evidence="2" key="1">
    <citation type="submission" date="2022-12" db="EMBL/GenBank/DDBJ databases">
        <authorList>
            <person name="Petersen C."/>
        </authorList>
    </citation>
    <scope>NUCLEOTIDE SEQUENCE</scope>
    <source>
        <strain evidence="2">IBT 29677</strain>
    </source>
</reference>
<dbReference type="RefSeq" id="XP_056493764.1">
    <property type="nucleotide sequence ID" value="XM_056625182.1"/>
</dbReference>
<organism evidence="2 3">
    <name type="scientific">Penicillium cosmopolitanum</name>
    <dbReference type="NCBI Taxonomy" id="1131564"/>
    <lineage>
        <taxon>Eukaryota</taxon>
        <taxon>Fungi</taxon>
        <taxon>Dikarya</taxon>
        <taxon>Ascomycota</taxon>
        <taxon>Pezizomycotina</taxon>
        <taxon>Eurotiomycetes</taxon>
        <taxon>Eurotiomycetidae</taxon>
        <taxon>Eurotiales</taxon>
        <taxon>Aspergillaceae</taxon>
        <taxon>Penicillium</taxon>
    </lineage>
</organism>
<evidence type="ECO:0000259" key="1">
    <source>
        <dbReference type="PROSITE" id="PS50181"/>
    </source>
</evidence>
<evidence type="ECO:0000313" key="2">
    <source>
        <dbReference type="EMBL" id="KAJ5413918.1"/>
    </source>
</evidence>
<feature type="domain" description="F-box" evidence="1">
    <location>
        <begin position="49"/>
        <end position="95"/>
    </location>
</feature>
<reference evidence="2" key="2">
    <citation type="journal article" date="2023" name="IMA Fungus">
        <title>Comparative genomic study of the Penicillium genus elucidates a diverse pangenome and 15 lateral gene transfer events.</title>
        <authorList>
            <person name="Petersen C."/>
            <person name="Sorensen T."/>
            <person name="Nielsen M.R."/>
            <person name="Sondergaard T.E."/>
            <person name="Sorensen J.L."/>
            <person name="Fitzpatrick D.A."/>
            <person name="Frisvad J.C."/>
            <person name="Nielsen K.L."/>
        </authorList>
    </citation>
    <scope>NUCLEOTIDE SEQUENCE</scope>
    <source>
        <strain evidence="2">IBT 29677</strain>
    </source>
</reference>
<dbReference type="GeneID" id="81364162"/>
<dbReference type="SUPFAM" id="SSF50969">
    <property type="entry name" value="YVTN repeat-like/Quinoprotein amine dehydrogenase"/>
    <property type="match status" value="1"/>
</dbReference>